<protein>
    <submittedName>
        <fullName evidence="1">Uncharacterized protein</fullName>
    </submittedName>
</protein>
<evidence type="ECO:0000313" key="2">
    <source>
        <dbReference type="Proteomes" id="UP000637578"/>
    </source>
</evidence>
<sequence>MAAPTVQEHDPELGLIASCPCHTGAASYRGWHATKGPEPLLHAHHGTSPRRRETDLGGLLPDWCDHCYRLRDADGGQWVYVAEPYQLDSSAFEDFLCLREHGWNVQVTAWQARHKPGHTVAVLIWKKPEPHTSRA</sequence>
<dbReference type="EMBL" id="BMMK01000047">
    <property type="protein sequence ID" value="GGM80369.1"/>
    <property type="molecule type" value="Genomic_DNA"/>
</dbReference>
<keyword evidence="2" id="KW-1185">Reference proteome</keyword>
<evidence type="ECO:0000313" key="1">
    <source>
        <dbReference type="EMBL" id="GGM80369.1"/>
    </source>
</evidence>
<name>A0A8J3FZ06_9PSEU</name>
<organism evidence="1 2">
    <name type="scientific">Longimycelium tulufanense</name>
    <dbReference type="NCBI Taxonomy" id="907463"/>
    <lineage>
        <taxon>Bacteria</taxon>
        <taxon>Bacillati</taxon>
        <taxon>Actinomycetota</taxon>
        <taxon>Actinomycetes</taxon>
        <taxon>Pseudonocardiales</taxon>
        <taxon>Pseudonocardiaceae</taxon>
        <taxon>Longimycelium</taxon>
    </lineage>
</organism>
<gene>
    <name evidence="1" type="ORF">GCM10012275_58760</name>
</gene>
<dbReference type="AlphaFoldDB" id="A0A8J3FZ06"/>
<proteinExistence type="predicted"/>
<comment type="caution">
    <text evidence="1">The sequence shown here is derived from an EMBL/GenBank/DDBJ whole genome shotgun (WGS) entry which is preliminary data.</text>
</comment>
<reference evidence="1" key="2">
    <citation type="submission" date="2020-09" db="EMBL/GenBank/DDBJ databases">
        <authorList>
            <person name="Sun Q."/>
            <person name="Zhou Y."/>
        </authorList>
    </citation>
    <scope>NUCLEOTIDE SEQUENCE</scope>
    <source>
        <strain evidence="1">CGMCC 4.5737</strain>
    </source>
</reference>
<accession>A0A8J3FZ06</accession>
<reference evidence="1" key="1">
    <citation type="journal article" date="2014" name="Int. J. Syst. Evol. Microbiol.">
        <title>Complete genome sequence of Corynebacterium casei LMG S-19264T (=DSM 44701T), isolated from a smear-ripened cheese.</title>
        <authorList>
            <consortium name="US DOE Joint Genome Institute (JGI-PGF)"/>
            <person name="Walter F."/>
            <person name="Albersmeier A."/>
            <person name="Kalinowski J."/>
            <person name="Ruckert C."/>
        </authorList>
    </citation>
    <scope>NUCLEOTIDE SEQUENCE</scope>
    <source>
        <strain evidence="1">CGMCC 4.5737</strain>
    </source>
</reference>
<dbReference type="Proteomes" id="UP000637578">
    <property type="component" value="Unassembled WGS sequence"/>
</dbReference>